<evidence type="ECO:0000256" key="1">
    <source>
        <dbReference type="SAM" id="Phobius"/>
    </source>
</evidence>
<dbReference type="Proteomes" id="UP001253193">
    <property type="component" value="Unassembled WGS sequence"/>
</dbReference>
<sequence length="270" mass="30257">MNVRKSITSILIAIALAVCVFCIIAIYNKKQEEYIGKLNTVDKMLPKCFSQDGESYIPPRSFEEKVKNYELDYADLFEKTKLQVFISEDKSTLINQGVVRGKSSKRLANYSYHFKSIEGLNTSRIEEVCTDGFILTADRSSDYYSQGNATVVCFNDVVPDGFSVDFSTPIAKGKGLTQRVILSSGGFSYSYCPSNLVEEKAKATKGLSTLVAFESSFYTAGKRIEHKITKQDFVNLLNNYINTAADKSEMATEQAKKKDLEAQKIMSTWE</sequence>
<feature type="transmembrane region" description="Helical" evidence="1">
    <location>
        <begin position="6"/>
        <end position="27"/>
    </location>
</feature>
<accession>A0AAW8PZG6</accession>
<name>A0AAW8PZG6_VIBPH</name>
<dbReference type="EMBL" id="JAUHGG010000003">
    <property type="protein sequence ID" value="MDS1821416.1"/>
    <property type="molecule type" value="Genomic_DNA"/>
</dbReference>
<dbReference type="AlphaFoldDB" id="A0AAW8PZG6"/>
<reference evidence="2" key="1">
    <citation type="submission" date="2023-06" db="EMBL/GenBank/DDBJ databases">
        <title>Genomic Diversity of Vibrio spp. and Metagenomic Analysis of Pathogens in Florida Gulf Coastal Waters Following Hurricane Ian.</title>
        <authorList>
            <person name="Brumfield K.D."/>
        </authorList>
    </citation>
    <scope>NUCLEOTIDE SEQUENCE</scope>
    <source>
        <strain evidence="2">WBS2B-138</strain>
    </source>
</reference>
<gene>
    <name evidence="2" type="ORF">QX249_12160</name>
</gene>
<dbReference type="RefSeq" id="WP_311020302.1">
    <property type="nucleotide sequence ID" value="NZ_JAUHGG010000003.1"/>
</dbReference>
<evidence type="ECO:0000313" key="3">
    <source>
        <dbReference type="Proteomes" id="UP001253193"/>
    </source>
</evidence>
<protein>
    <submittedName>
        <fullName evidence="2">Uncharacterized protein</fullName>
    </submittedName>
</protein>
<keyword evidence="1" id="KW-0812">Transmembrane</keyword>
<keyword evidence="1" id="KW-1133">Transmembrane helix</keyword>
<comment type="caution">
    <text evidence="2">The sequence shown here is derived from an EMBL/GenBank/DDBJ whole genome shotgun (WGS) entry which is preliminary data.</text>
</comment>
<evidence type="ECO:0000313" key="2">
    <source>
        <dbReference type="EMBL" id="MDS1821416.1"/>
    </source>
</evidence>
<keyword evidence="1" id="KW-0472">Membrane</keyword>
<organism evidence="2 3">
    <name type="scientific">Vibrio parahaemolyticus</name>
    <dbReference type="NCBI Taxonomy" id="670"/>
    <lineage>
        <taxon>Bacteria</taxon>
        <taxon>Pseudomonadati</taxon>
        <taxon>Pseudomonadota</taxon>
        <taxon>Gammaproteobacteria</taxon>
        <taxon>Vibrionales</taxon>
        <taxon>Vibrionaceae</taxon>
        <taxon>Vibrio</taxon>
    </lineage>
</organism>
<proteinExistence type="predicted"/>